<reference evidence="11 12" key="1">
    <citation type="journal article" date="2011" name="Int. J. Syst. Evol. Microbiol.">
        <title>Zhongshania antarctica gen. nov., sp. nov. and Zhongshania guokunii sp. nov., gammaproteobacteria respectively isolated from coastal attached (fast) ice and surface seawater of the Antarctic.</title>
        <authorList>
            <person name="Li H.J."/>
            <person name="Zhang X.Y."/>
            <person name="Chen C.X."/>
            <person name="Zhang Y.J."/>
            <person name="Gao Z.M."/>
            <person name="Yu Y."/>
            <person name="Chen X.L."/>
            <person name="Chen B."/>
            <person name="Zhang Y.Z."/>
        </authorList>
    </citation>
    <scope>NUCLEOTIDE SEQUENCE [LARGE SCALE GENOMIC DNA]</scope>
    <source>
        <strain evidence="11 12">R06B22</strain>
    </source>
</reference>
<dbReference type="Pfam" id="PF00005">
    <property type="entry name" value="ABC_tran"/>
    <property type="match status" value="1"/>
</dbReference>
<evidence type="ECO:0000256" key="2">
    <source>
        <dbReference type="ARBA" id="ARBA00005417"/>
    </source>
</evidence>
<organism evidence="11 12">
    <name type="scientific">Zhongshania arctica</name>
    <dbReference type="NCBI Taxonomy" id="3238302"/>
    <lineage>
        <taxon>Bacteria</taxon>
        <taxon>Pseudomonadati</taxon>
        <taxon>Pseudomonadota</taxon>
        <taxon>Gammaproteobacteria</taxon>
        <taxon>Cellvibrionales</taxon>
        <taxon>Spongiibacteraceae</taxon>
        <taxon>Zhongshania</taxon>
    </lineage>
</organism>
<sequence>MSLLSVQDLSVAIRGDDGVPRELVSSISFDIAAGETLGLVGESGCGKSLTAMSILDLLPKPQAMRSKGRILFNNEDISAAPPARLRKIRGKNIAVIFQDPMTALNPVQTVAQQIIEVLGIHFPAMSRQAHRDRVLSLLREVGIPAPEERLSAYPHQLSGGMRQRVMIAMALACEPDLLIADEPTTALDVTIQAQIVRLLKGLQAKNGMAMLFITHDLALVSQVSDHIAVMYAGKIAEYGPAQHVFASPRHPYTKSLIAALPGVNHPPKSALYALEGQVPAIENMPTGCRFANRCRHVAGICHREVPPQDKTSDSIMVACHRWQEIAQ</sequence>
<dbReference type="InterPro" id="IPR050388">
    <property type="entry name" value="ABC_Ni/Peptide_Import"/>
</dbReference>
<dbReference type="InterPro" id="IPR003439">
    <property type="entry name" value="ABC_transporter-like_ATP-bd"/>
</dbReference>
<keyword evidence="6" id="KW-0547">Nucleotide-binding</keyword>
<gene>
    <name evidence="11" type="ORF">AB4875_10330</name>
</gene>
<dbReference type="Gene3D" id="3.40.50.300">
    <property type="entry name" value="P-loop containing nucleotide triphosphate hydrolases"/>
    <property type="match status" value="1"/>
</dbReference>
<evidence type="ECO:0000313" key="12">
    <source>
        <dbReference type="Proteomes" id="UP001557484"/>
    </source>
</evidence>
<feature type="domain" description="ABC transporter" evidence="10">
    <location>
        <begin position="4"/>
        <end position="257"/>
    </location>
</feature>
<evidence type="ECO:0000256" key="9">
    <source>
        <dbReference type="ARBA" id="ARBA00023136"/>
    </source>
</evidence>
<dbReference type="PROSITE" id="PS50893">
    <property type="entry name" value="ABC_TRANSPORTER_2"/>
    <property type="match status" value="1"/>
</dbReference>
<keyword evidence="4" id="KW-1003">Cell membrane</keyword>
<comment type="similarity">
    <text evidence="2">Belongs to the ABC transporter superfamily.</text>
</comment>
<dbReference type="InterPro" id="IPR027417">
    <property type="entry name" value="P-loop_NTPase"/>
</dbReference>
<comment type="subcellular location">
    <subcellularLocation>
        <location evidence="1">Cell inner membrane</location>
        <topology evidence="1">Peripheral membrane protein</topology>
    </subcellularLocation>
</comment>
<dbReference type="PANTHER" id="PTHR43297:SF14">
    <property type="entry name" value="ATPASE AAA-TYPE CORE DOMAIN-CONTAINING PROTEIN"/>
    <property type="match status" value="1"/>
</dbReference>
<evidence type="ECO:0000259" key="10">
    <source>
        <dbReference type="PROSITE" id="PS50893"/>
    </source>
</evidence>
<name>A0ABV3TW81_9GAMM</name>
<dbReference type="CDD" id="cd03257">
    <property type="entry name" value="ABC_NikE_OppD_transporters"/>
    <property type="match status" value="1"/>
</dbReference>
<comment type="caution">
    <text evidence="11">The sequence shown here is derived from an EMBL/GenBank/DDBJ whole genome shotgun (WGS) entry which is preliminary data.</text>
</comment>
<protein>
    <submittedName>
        <fullName evidence="11">ABC transporter ATP-binding protein</fullName>
    </submittedName>
</protein>
<evidence type="ECO:0000313" key="11">
    <source>
        <dbReference type="EMBL" id="MEX1665886.1"/>
    </source>
</evidence>
<proteinExistence type="inferred from homology"/>
<keyword evidence="7 11" id="KW-0067">ATP-binding</keyword>
<dbReference type="Proteomes" id="UP001557484">
    <property type="component" value="Unassembled WGS sequence"/>
</dbReference>
<keyword evidence="9" id="KW-0472">Membrane</keyword>
<dbReference type="EMBL" id="JBFRYB010000001">
    <property type="protein sequence ID" value="MEX1665886.1"/>
    <property type="molecule type" value="Genomic_DNA"/>
</dbReference>
<dbReference type="InterPro" id="IPR013563">
    <property type="entry name" value="Oligopep_ABC_C"/>
</dbReference>
<evidence type="ECO:0000256" key="1">
    <source>
        <dbReference type="ARBA" id="ARBA00004417"/>
    </source>
</evidence>
<evidence type="ECO:0000256" key="6">
    <source>
        <dbReference type="ARBA" id="ARBA00022741"/>
    </source>
</evidence>
<dbReference type="PANTHER" id="PTHR43297">
    <property type="entry name" value="OLIGOPEPTIDE TRANSPORT ATP-BINDING PROTEIN APPD"/>
    <property type="match status" value="1"/>
</dbReference>
<keyword evidence="8" id="KW-1278">Translocase</keyword>
<dbReference type="GO" id="GO:0005524">
    <property type="term" value="F:ATP binding"/>
    <property type="evidence" value="ECO:0007669"/>
    <property type="project" value="UniProtKB-KW"/>
</dbReference>
<dbReference type="PROSITE" id="PS00211">
    <property type="entry name" value="ABC_TRANSPORTER_1"/>
    <property type="match status" value="1"/>
</dbReference>
<evidence type="ECO:0000256" key="8">
    <source>
        <dbReference type="ARBA" id="ARBA00022967"/>
    </source>
</evidence>
<dbReference type="RefSeq" id="WP_368375979.1">
    <property type="nucleotide sequence ID" value="NZ_JBFRYB010000001.1"/>
</dbReference>
<keyword evidence="5" id="KW-0997">Cell inner membrane</keyword>
<dbReference type="InterPro" id="IPR003593">
    <property type="entry name" value="AAA+_ATPase"/>
</dbReference>
<dbReference type="InterPro" id="IPR017871">
    <property type="entry name" value="ABC_transporter-like_CS"/>
</dbReference>
<keyword evidence="12" id="KW-1185">Reference proteome</keyword>
<accession>A0ABV3TW81</accession>
<dbReference type="SMART" id="SM00382">
    <property type="entry name" value="AAA"/>
    <property type="match status" value="1"/>
</dbReference>
<dbReference type="NCBIfam" id="TIGR01727">
    <property type="entry name" value="oligo_HPY"/>
    <property type="match status" value="1"/>
</dbReference>
<dbReference type="SUPFAM" id="SSF52540">
    <property type="entry name" value="P-loop containing nucleoside triphosphate hydrolases"/>
    <property type="match status" value="1"/>
</dbReference>
<keyword evidence="3" id="KW-0813">Transport</keyword>
<dbReference type="Pfam" id="PF08352">
    <property type="entry name" value="oligo_HPY"/>
    <property type="match status" value="1"/>
</dbReference>
<evidence type="ECO:0000256" key="3">
    <source>
        <dbReference type="ARBA" id="ARBA00022448"/>
    </source>
</evidence>
<evidence type="ECO:0000256" key="4">
    <source>
        <dbReference type="ARBA" id="ARBA00022475"/>
    </source>
</evidence>
<evidence type="ECO:0000256" key="5">
    <source>
        <dbReference type="ARBA" id="ARBA00022519"/>
    </source>
</evidence>
<evidence type="ECO:0000256" key="7">
    <source>
        <dbReference type="ARBA" id="ARBA00022840"/>
    </source>
</evidence>